<dbReference type="GO" id="GO:0000272">
    <property type="term" value="P:polysaccharide catabolic process"/>
    <property type="evidence" value="ECO:0007669"/>
    <property type="project" value="UniProtKB-KW"/>
</dbReference>
<dbReference type="EMBL" id="BCSY01000111">
    <property type="protein sequence ID" value="GAS98888.1"/>
    <property type="molecule type" value="Genomic_DNA"/>
</dbReference>
<dbReference type="Gene3D" id="2.60.40.10">
    <property type="entry name" value="Immunoglobulins"/>
    <property type="match status" value="1"/>
</dbReference>
<comment type="caution">
    <text evidence="5">The sequence shown here is derived from an EMBL/GenBank/DDBJ whole genome shotgun (WGS) entry which is preliminary data.</text>
</comment>
<proteinExistence type="predicted"/>
<evidence type="ECO:0000256" key="3">
    <source>
        <dbReference type="SAM" id="MobiDB-lite"/>
    </source>
</evidence>
<evidence type="ECO:0000259" key="4">
    <source>
        <dbReference type="PROSITE" id="PS50853"/>
    </source>
</evidence>
<dbReference type="InterPro" id="IPR003961">
    <property type="entry name" value="FN3_dom"/>
</dbReference>
<keyword evidence="1" id="KW-0378">Hydrolase</keyword>
<reference evidence="6" key="2">
    <citation type="submission" date="2016-02" db="EMBL/GenBank/DDBJ databases">
        <title>Draft genome sequence of five rapidly growing Mycobacterium species.</title>
        <authorList>
            <person name="Katahira K."/>
            <person name="Gotou Y."/>
            <person name="Iida K."/>
            <person name="Ogura Y."/>
            <person name="Hayashi T."/>
        </authorList>
    </citation>
    <scope>NUCLEOTIDE SEQUENCE [LARGE SCALE GENOMIC DNA]</scope>
    <source>
        <strain evidence="6">JCM15298</strain>
    </source>
</reference>
<dbReference type="AlphaFoldDB" id="A0A100WJC2"/>
<dbReference type="Pfam" id="PF17957">
    <property type="entry name" value="Big_7"/>
    <property type="match status" value="1"/>
</dbReference>
<organism evidence="5 6">
    <name type="scientific">Mycolicibacterium canariasense</name>
    <name type="common">Mycobacterium canariasense</name>
    <dbReference type="NCBI Taxonomy" id="228230"/>
    <lineage>
        <taxon>Bacteria</taxon>
        <taxon>Bacillati</taxon>
        <taxon>Actinomycetota</taxon>
        <taxon>Actinomycetes</taxon>
        <taxon>Mycobacteriales</taxon>
        <taxon>Mycobacteriaceae</taxon>
        <taxon>Mycolicibacterium</taxon>
    </lineage>
</organism>
<dbReference type="STRING" id="228230.RMCC_5853"/>
<sequence>MAGDKLPGFDEGRARGTRFKNEQVPDEIDAVVAARVRSATSSTRRTMDERYGATVEDTGLGYGIITVGGGSEDNTDTPTRLELSRVVLAVGDGVHTEHTFEHNFGTRHFDFVLLKNSGDFEALDGCPHSRPNENTMILKPDEVWAPEEYLCVAWAIIPQGADSGSGSSRPTAPTLTATNITSGSISVTASASDPGGGIVAYNYFLDGALVGTDDATYTYVGLSPNTQYSLNATAINIDNRESDLSGTITPSTAATASVAPAGAVGVRTNASNNTTVTTTVLAGGNRMMLVWGFTTHTKYKDIASFNTITAVSDVDGSLGVPHAMISIRSASSQQQGAIVLWKKANATVGTHNILVTLDATGVTELATTAVVENYSGVASLDAAVTVRHDSPGTPISLAIPSAVGSYTAYASLSGNTSTSAQPTDYNQTLRYQNGSSSIGGLGKWIRVGDAPGGTSVVHSETTSLRNVAIGVNLVKAA</sequence>
<evidence type="ECO:0000313" key="5">
    <source>
        <dbReference type="EMBL" id="GAS98888.1"/>
    </source>
</evidence>
<keyword evidence="6" id="KW-1185">Reference proteome</keyword>
<dbReference type="PROSITE" id="PS50853">
    <property type="entry name" value="FN3"/>
    <property type="match status" value="1"/>
</dbReference>
<evidence type="ECO:0000256" key="1">
    <source>
        <dbReference type="ARBA" id="ARBA00023295"/>
    </source>
</evidence>
<feature type="compositionally biased region" description="Basic and acidic residues" evidence="3">
    <location>
        <begin position="7"/>
        <end position="21"/>
    </location>
</feature>
<dbReference type="InterPro" id="IPR036116">
    <property type="entry name" value="FN3_sf"/>
</dbReference>
<dbReference type="InterPro" id="IPR013783">
    <property type="entry name" value="Ig-like_fold"/>
</dbReference>
<feature type="domain" description="Fibronectin type-III" evidence="4">
    <location>
        <begin position="169"/>
        <end position="255"/>
    </location>
</feature>
<gene>
    <name evidence="5" type="ORF">RMCC_5853</name>
</gene>
<reference evidence="6" key="1">
    <citation type="journal article" date="2016" name="Genome Announc.">
        <title>Draft Genome Sequences of Five Rapidly Growing Mycobacterium Species, M. thermoresistibile, M. fortuitum subsp. acetamidolyticum, M. canariasense, M. brisbanense, and M. novocastrense.</title>
        <authorList>
            <person name="Katahira K."/>
            <person name="Ogura Y."/>
            <person name="Gotoh Y."/>
            <person name="Hayashi T."/>
        </authorList>
    </citation>
    <scope>NUCLEOTIDE SEQUENCE [LARGE SCALE GENOMIC DNA]</scope>
    <source>
        <strain evidence="6">JCM15298</strain>
    </source>
</reference>
<keyword evidence="2" id="KW-0119">Carbohydrate metabolism</keyword>
<keyword evidence="2" id="KW-0624">Polysaccharide degradation</keyword>
<dbReference type="Proteomes" id="UP000069443">
    <property type="component" value="Unassembled WGS sequence"/>
</dbReference>
<keyword evidence="1" id="KW-0326">Glycosidase</keyword>
<feature type="region of interest" description="Disordered" evidence="3">
    <location>
        <begin position="1"/>
        <end position="21"/>
    </location>
</feature>
<protein>
    <submittedName>
        <fullName evidence="5">Chitin-binding domain 3 protein</fullName>
    </submittedName>
</protein>
<dbReference type="GO" id="GO:0016798">
    <property type="term" value="F:hydrolase activity, acting on glycosyl bonds"/>
    <property type="evidence" value="ECO:0007669"/>
    <property type="project" value="UniProtKB-KW"/>
</dbReference>
<name>A0A100WJC2_MYCCR</name>
<dbReference type="RefSeq" id="WP_062659643.1">
    <property type="nucleotide sequence ID" value="NZ_BCSY01000111.1"/>
</dbReference>
<accession>A0A100WJC2</accession>
<evidence type="ECO:0000313" key="6">
    <source>
        <dbReference type="Proteomes" id="UP000069443"/>
    </source>
</evidence>
<dbReference type="SUPFAM" id="SSF49265">
    <property type="entry name" value="Fibronectin type III"/>
    <property type="match status" value="1"/>
</dbReference>
<dbReference type="CDD" id="cd00063">
    <property type="entry name" value="FN3"/>
    <property type="match status" value="1"/>
</dbReference>
<evidence type="ECO:0000256" key="2">
    <source>
        <dbReference type="ARBA" id="ARBA00023326"/>
    </source>
</evidence>